<protein>
    <submittedName>
        <fullName evidence="2">Uncharacterized protein</fullName>
    </submittedName>
</protein>
<keyword evidence="1" id="KW-0472">Membrane</keyword>
<dbReference type="Proteomes" id="UP001159075">
    <property type="component" value="Unassembled WGS sequence"/>
</dbReference>
<evidence type="ECO:0000313" key="2">
    <source>
        <dbReference type="EMBL" id="MDI5832568.1"/>
    </source>
</evidence>
<name>A0ABT6UDM3_9GAMM</name>
<organism evidence="2 3">
    <name type="scientific">Shewanella xiamenensis</name>
    <dbReference type="NCBI Taxonomy" id="332186"/>
    <lineage>
        <taxon>Bacteria</taxon>
        <taxon>Pseudomonadati</taxon>
        <taxon>Pseudomonadota</taxon>
        <taxon>Gammaproteobacteria</taxon>
        <taxon>Alteromonadales</taxon>
        <taxon>Shewanellaceae</taxon>
        <taxon>Shewanella</taxon>
    </lineage>
</organism>
<dbReference type="RefSeq" id="WP_282679537.1">
    <property type="nucleotide sequence ID" value="NZ_CP106875.1"/>
</dbReference>
<keyword evidence="1" id="KW-0812">Transmembrane</keyword>
<sequence length="135" mass="15324">MWKIVKVVLALYFIYYSVSLYMTQRFIADFAGSEHNTVFARSNMISIADVAAEKRAFTHKEQICPDITSSRGEITLSFVGDEIVCCDTDELMLPYRNVGSNREYVCGKWPSIEVITQPLSKTKLQLQTQGLSRAK</sequence>
<keyword evidence="3" id="KW-1185">Reference proteome</keyword>
<evidence type="ECO:0000256" key="1">
    <source>
        <dbReference type="SAM" id="Phobius"/>
    </source>
</evidence>
<evidence type="ECO:0000313" key="3">
    <source>
        <dbReference type="Proteomes" id="UP001159075"/>
    </source>
</evidence>
<reference evidence="2 3" key="1">
    <citation type="submission" date="2022-09" db="EMBL/GenBank/DDBJ databases">
        <title>The outer-membrane cytochrome OmcA is essential for infection of Shewanella oneidensis by a zebrafish-associated bacteriophage.</title>
        <authorList>
            <person name="Grenfell A.W."/>
            <person name="Intile P."/>
            <person name="Mcfarlane J."/>
            <person name="Leung D."/>
            <person name="Abdalla K."/>
            <person name="Wold M."/>
            <person name="Kees E."/>
            <person name="Gralnick J."/>
        </authorList>
    </citation>
    <scope>NUCLEOTIDE SEQUENCE [LARGE SCALE GENOMIC DNA]</scope>
    <source>
        <strain evidence="2 3">NF-5</strain>
    </source>
</reference>
<proteinExistence type="predicted"/>
<feature type="transmembrane region" description="Helical" evidence="1">
    <location>
        <begin position="7"/>
        <end position="27"/>
    </location>
</feature>
<comment type="caution">
    <text evidence="2">The sequence shown here is derived from an EMBL/GenBank/DDBJ whole genome shotgun (WGS) entry which is preliminary data.</text>
</comment>
<accession>A0ABT6UDM3</accession>
<keyword evidence="1" id="KW-1133">Transmembrane helix</keyword>
<gene>
    <name evidence="2" type="ORF">ODY93_13395</name>
</gene>
<dbReference type="EMBL" id="JAOTLW010000013">
    <property type="protein sequence ID" value="MDI5832568.1"/>
    <property type="molecule type" value="Genomic_DNA"/>
</dbReference>